<dbReference type="GO" id="GO:0061024">
    <property type="term" value="P:membrane organization"/>
    <property type="evidence" value="ECO:0007669"/>
    <property type="project" value="TreeGrafter"/>
</dbReference>
<dbReference type="OrthoDB" id="6258998at2759"/>
<evidence type="ECO:0000313" key="7">
    <source>
        <dbReference type="EMBL" id="KRK02349.1"/>
    </source>
</evidence>
<proteinExistence type="predicted"/>
<evidence type="ECO:0000313" key="6">
    <source>
        <dbReference type="EMBL" id="EDW95280.1"/>
    </source>
</evidence>
<name>B4PFY3_DROYA</name>
<keyword evidence="9" id="KW-1185">Reference proteome</keyword>
<dbReference type="eggNOG" id="ENOG502S7FT">
    <property type="taxonomic scope" value="Eukaryota"/>
</dbReference>
<dbReference type="AlphaFoldDB" id="B4PFY3"/>
<reference evidence="6 9" key="3">
    <citation type="journal article" date="2007" name="PLoS Biol.">
        <title>Principles of genome evolution in the Drosophila melanogaster species group.</title>
        <authorList>
            <person name="Ranz J.M."/>
            <person name="Maurin D."/>
            <person name="Chan Y.S."/>
            <person name="von Grotthuss M."/>
            <person name="Hillier L.W."/>
            <person name="Roote J."/>
            <person name="Ashburner M."/>
            <person name="Bergman C.M."/>
        </authorList>
    </citation>
    <scope>NUCLEOTIDE SEQUENCE [LARGE SCALE GENOMIC DNA]</scope>
    <source>
        <strain evidence="6">Tai18E2</strain>
        <strain evidence="9">Tai18E2 / Tucson 14021-0261.01</strain>
    </source>
</reference>
<feature type="compositionally biased region" description="Polar residues" evidence="5">
    <location>
        <begin position="26"/>
        <end position="45"/>
    </location>
</feature>
<evidence type="ECO:0000256" key="1">
    <source>
        <dbReference type="ARBA" id="ARBA00004370"/>
    </source>
</evidence>
<reference evidence="6 9" key="2">
    <citation type="journal article" date="2007" name="Nature">
        <title>Evolution of genes and genomes on the Drosophila phylogeny.</title>
        <authorList>
            <consortium name="Drosophila 12 Genomes Consortium"/>
            <person name="Clark A.G."/>
            <person name="Eisen M.B."/>
            <person name="Smith D.R."/>
            <person name="Bergman C.M."/>
            <person name="Oliver B."/>
            <person name="Markow T.A."/>
            <person name="Kaufman T.C."/>
            <person name="Kellis M."/>
            <person name="Gelbart W."/>
            <person name="Iyer V.N."/>
            <person name="Pollard D.A."/>
            <person name="Sackton T.B."/>
            <person name="Larracuente A.M."/>
            <person name="Singh N.D."/>
            <person name="Abad J.P."/>
            <person name="Abt D.N."/>
            <person name="Adryan B."/>
            <person name="Aguade M."/>
            <person name="Akashi H."/>
            <person name="Anderson W.W."/>
            <person name="Aquadro C.F."/>
            <person name="Ardell D.H."/>
            <person name="Arguello R."/>
            <person name="Artieri C.G."/>
            <person name="Barbash D.A."/>
            <person name="Barker D."/>
            <person name="Barsanti P."/>
            <person name="Batterham P."/>
            <person name="Batzoglou S."/>
            <person name="Begun D."/>
            <person name="Bhutkar A."/>
            <person name="Blanco E."/>
            <person name="Bosak S.A."/>
            <person name="Bradley R.K."/>
            <person name="Brand A.D."/>
            <person name="Brent M.R."/>
            <person name="Brooks A.N."/>
            <person name="Brown R.H."/>
            <person name="Butlin R.K."/>
            <person name="Caggese C."/>
            <person name="Calvi B.R."/>
            <person name="Bernardo de Carvalho A."/>
            <person name="Caspi A."/>
            <person name="Castrezana S."/>
            <person name="Celniker S.E."/>
            <person name="Chang J.L."/>
            <person name="Chapple C."/>
            <person name="Chatterji S."/>
            <person name="Chinwalla A."/>
            <person name="Civetta A."/>
            <person name="Clifton S.W."/>
            <person name="Comeron J.M."/>
            <person name="Costello J.C."/>
            <person name="Coyne J.A."/>
            <person name="Daub J."/>
            <person name="David R.G."/>
            <person name="Delcher A.L."/>
            <person name="Delehaunty K."/>
            <person name="Do C.B."/>
            <person name="Ebling H."/>
            <person name="Edwards K."/>
            <person name="Eickbush T."/>
            <person name="Evans J.D."/>
            <person name="Filipski A."/>
            <person name="Findeiss S."/>
            <person name="Freyhult E."/>
            <person name="Fulton L."/>
            <person name="Fulton R."/>
            <person name="Garcia A.C."/>
            <person name="Gardiner A."/>
            <person name="Garfield D.A."/>
            <person name="Garvin B.E."/>
            <person name="Gibson G."/>
            <person name="Gilbert D."/>
            <person name="Gnerre S."/>
            <person name="Godfrey J."/>
            <person name="Good R."/>
            <person name="Gotea V."/>
            <person name="Gravely B."/>
            <person name="Greenberg A.J."/>
            <person name="Griffiths-Jones S."/>
            <person name="Gross S."/>
            <person name="Guigo R."/>
            <person name="Gustafson E.A."/>
            <person name="Haerty W."/>
            <person name="Hahn M.W."/>
            <person name="Halligan D.L."/>
            <person name="Halpern A.L."/>
            <person name="Halter G.M."/>
            <person name="Han M.V."/>
            <person name="Heger A."/>
            <person name="Hillier L."/>
            <person name="Hinrichs A.S."/>
            <person name="Holmes I."/>
            <person name="Hoskins R.A."/>
            <person name="Hubisz M.J."/>
            <person name="Hultmark D."/>
            <person name="Huntley M.A."/>
            <person name="Jaffe D.B."/>
            <person name="Jagadeeshan S."/>
            <person name="Jeck W.R."/>
            <person name="Johnson J."/>
            <person name="Jones C.D."/>
            <person name="Jordan W.C."/>
            <person name="Karpen G.H."/>
            <person name="Kataoka E."/>
            <person name="Keightley P.D."/>
            <person name="Kheradpour P."/>
            <person name="Kirkness E.F."/>
            <person name="Koerich L.B."/>
            <person name="Kristiansen K."/>
            <person name="Kudrna D."/>
            <person name="Kulathinal R.J."/>
            <person name="Kumar S."/>
            <person name="Kwok R."/>
            <person name="Lander E."/>
            <person name="Langley C.H."/>
            <person name="Lapoint R."/>
            <person name="Lazzaro B.P."/>
            <person name="Lee S.J."/>
            <person name="Levesque L."/>
            <person name="Li R."/>
            <person name="Lin C.F."/>
            <person name="Lin M.F."/>
            <person name="Lindblad-Toh K."/>
            <person name="Llopart A."/>
            <person name="Long M."/>
            <person name="Low L."/>
            <person name="Lozovsky E."/>
            <person name="Lu J."/>
            <person name="Luo M."/>
            <person name="Machado C.A."/>
            <person name="Makalowski W."/>
            <person name="Marzo M."/>
            <person name="Matsuda M."/>
            <person name="Matzkin L."/>
            <person name="McAllister B."/>
            <person name="McBride C.S."/>
            <person name="McKernan B."/>
            <person name="McKernan K."/>
            <person name="Mendez-Lago M."/>
            <person name="Minx P."/>
            <person name="Mollenhauer M.U."/>
            <person name="Montooth K."/>
            <person name="Mount S.M."/>
            <person name="Mu X."/>
            <person name="Myers E."/>
            <person name="Negre B."/>
            <person name="Newfeld S."/>
            <person name="Nielsen R."/>
            <person name="Noor M.A."/>
            <person name="O'Grady P."/>
            <person name="Pachter L."/>
            <person name="Papaceit M."/>
            <person name="Parisi M.J."/>
            <person name="Parisi M."/>
            <person name="Parts L."/>
            <person name="Pedersen J.S."/>
            <person name="Pesole G."/>
            <person name="Phillippy A.M."/>
            <person name="Ponting C.P."/>
            <person name="Pop M."/>
            <person name="Porcelli D."/>
            <person name="Powell J.R."/>
            <person name="Prohaska S."/>
            <person name="Pruitt K."/>
            <person name="Puig M."/>
            <person name="Quesneville H."/>
            <person name="Ram K.R."/>
            <person name="Rand D."/>
            <person name="Rasmussen M.D."/>
            <person name="Reed L.K."/>
            <person name="Reenan R."/>
            <person name="Reily A."/>
            <person name="Remington K.A."/>
            <person name="Rieger T.T."/>
            <person name="Ritchie M.G."/>
            <person name="Robin C."/>
            <person name="Rogers Y.H."/>
            <person name="Rohde C."/>
            <person name="Rozas J."/>
            <person name="Rubenfield M.J."/>
            <person name="Ruiz A."/>
            <person name="Russo S."/>
            <person name="Salzberg S.L."/>
            <person name="Sanchez-Gracia A."/>
            <person name="Saranga D.J."/>
            <person name="Sato H."/>
            <person name="Schaeffer S.W."/>
            <person name="Schatz M.C."/>
            <person name="Schlenke T."/>
            <person name="Schwartz R."/>
            <person name="Segarra C."/>
            <person name="Singh R.S."/>
            <person name="Sirot L."/>
            <person name="Sirota M."/>
            <person name="Sisneros N.B."/>
            <person name="Smith C.D."/>
            <person name="Smith T.F."/>
            <person name="Spieth J."/>
            <person name="Stage D.E."/>
            <person name="Stark A."/>
            <person name="Stephan W."/>
            <person name="Strausberg R.L."/>
            <person name="Strempel S."/>
            <person name="Sturgill D."/>
            <person name="Sutton G."/>
            <person name="Sutton G.G."/>
            <person name="Tao W."/>
            <person name="Teichmann S."/>
            <person name="Tobari Y.N."/>
            <person name="Tomimura Y."/>
            <person name="Tsolas J.M."/>
            <person name="Valente V.L."/>
            <person name="Venter E."/>
            <person name="Venter J.C."/>
            <person name="Vicario S."/>
            <person name="Vieira F.G."/>
            <person name="Vilella A.J."/>
            <person name="Villasante A."/>
            <person name="Walenz B."/>
            <person name="Wang J."/>
            <person name="Wasserman M."/>
            <person name="Watts T."/>
            <person name="Wilson D."/>
            <person name="Wilson R.K."/>
            <person name="Wing R.A."/>
            <person name="Wolfner M.F."/>
            <person name="Wong A."/>
            <person name="Wong G.K."/>
            <person name="Wu C.I."/>
            <person name="Wu G."/>
            <person name="Yamamoto D."/>
            <person name="Yang H.P."/>
            <person name="Yang S.P."/>
            <person name="Yorke J.A."/>
            <person name="Yoshida K."/>
            <person name="Zdobnov E."/>
            <person name="Zhang P."/>
            <person name="Zhang Y."/>
            <person name="Zimin A.V."/>
            <person name="Baldwin J."/>
            <person name="Abdouelleil A."/>
            <person name="Abdulkadir J."/>
            <person name="Abebe A."/>
            <person name="Abera B."/>
            <person name="Abreu J."/>
            <person name="Acer S.C."/>
            <person name="Aftuck L."/>
            <person name="Alexander A."/>
            <person name="An P."/>
            <person name="Anderson E."/>
            <person name="Anderson S."/>
            <person name="Arachi H."/>
            <person name="Azer M."/>
            <person name="Bachantsang P."/>
            <person name="Barry A."/>
            <person name="Bayul T."/>
            <person name="Berlin A."/>
            <person name="Bessette D."/>
            <person name="Bloom T."/>
            <person name="Blye J."/>
            <person name="Boguslavskiy L."/>
            <person name="Bonnet C."/>
            <person name="Boukhgalter B."/>
            <person name="Bourzgui I."/>
            <person name="Brown A."/>
            <person name="Cahill P."/>
            <person name="Channer S."/>
            <person name="Cheshatsang Y."/>
            <person name="Chuda L."/>
            <person name="Citroen M."/>
            <person name="Collymore A."/>
            <person name="Cooke P."/>
            <person name="Costello M."/>
            <person name="D'Aco K."/>
            <person name="Daza R."/>
            <person name="De Haan G."/>
            <person name="DeGray S."/>
            <person name="DeMaso C."/>
            <person name="Dhargay N."/>
            <person name="Dooley K."/>
            <person name="Dooley E."/>
            <person name="Doricent M."/>
            <person name="Dorje P."/>
            <person name="Dorjee K."/>
            <person name="Dupes A."/>
            <person name="Elong R."/>
            <person name="Falk J."/>
            <person name="Farina A."/>
            <person name="Faro S."/>
            <person name="Ferguson D."/>
            <person name="Fisher S."/>
            <person name="Foley C.D."/>
            <person name="Franke A."/>
            <person name="Friedrich D."/>
            <person name="Gadbois L."/>
            <person name="Gearin G."/>
            <person name="Gearin C.R."/>
            <person name="Giannoukos G."/>
            <person name="Goode T."/>
            <person name="Graham J."/>
            <person name="Grandbois E."/>
            <person name="Grewal S."/>
            <person name="Gyaltsen K."/>
            <person name="Hafez N."/>
            <person name="Hagos B."/>
            <person name="Hall J."/>
            <person name="Henson C."/>
            <person name="Hollinger A."/>
            <person name="Honan T."/>
            <person name="Huard M.D."/>
            <person name="Hughes L."/>
            <person name="Hurhula B."/>
            <person name="Husby M.E."/>
            <person name="Kamat A."/>
            <person name="Kanga B."/>
            <person name="Kashin S."/>
            <person name="Khazanovich D."/>
            <person name="Kisner P."/>
            <person name="Lance K."/>
            <person name="Lara M."/>
            <person name="Lee W."/>
            <person name="Lennon N."/>
            <person name="Letendre F."/>
            <person name="LeVine R."/>
            <person name="Lipovsky A."/>
            <person name="Liu X."/>
            <person name="Liu J."/>
            <person name="Liu S."/>
            <person name="Lokyitsang T."/>
            <person name="Lokyitsang Y."/>
            <person name="Lubonja R."/>
            <person name="Lui A."/>
            <person name="MacDonald P."/>
            <person name="Magnisalis V."/>
            <person name="Maru K."/>
            <person name="Matthews C."/>
            <person name="McCusker W."/>
            <person name="McDonough S."/>
            <person name="Mehta T."/>
            <person name="Meldrim J."/>
            <person name="Meneus L."/>
            <person name="Mihai O."/>
            <person name="Mihalev A."/>
            <person name="Mihova T."/>
            <person name="Mittelman R."/>
            <person name="Mlenga V."/>
            <person name="Montmayeur A."/>
            <person name="Mulrain L."/>
            <person name="Navidi A."/>
            <person name="Naylor J."/>
            <person name="Negash T."/>
            <person name="Nguyen T."/>
            <person name="Nguyen N."/>
            <person name="Nicol R."/>
            <person name="Norbu C."/>
            <person name="Norbu N."/>
            <person name="Novod N."/>
            <person name="O'Neill B."/>
            <person name="Osman S."/>
            <person name="Markiewicz E."/>
            <person name="Oyono O.L."/>
            <person name="Patti C."/>
            <person name="Phunkhang P."/>
            <person name="Pierre F."/>
            <person name="Priest M."/>
            <person name="Raghuraman S."/>
            <person name="Rege F."/>
            <person name="Reyes R."/>
            <person name="Rise C."/>
            <person name="Rogov P."/>
            <person name="Ross K."/>
            <person name="Ryan E."/>
            <person name="Settipalli S."/>
            <person name="Shea T."/>
            <person name="Sherpa N."/>
            <person name="Shi L."/>
            <person name="Shih D."/>
            <person name="Sparrow T."/>
            <person name="Spaulding J."/>
            <person name="Stalker J."/>
            <person name="Stange-Thomann N."/>
            <person name="Stavropoulos S."/>
            <person name="Stone C."/>
            <person name="Strader C."/>
            <person name="Tesfaye S."/>
            <person name="Thomson T."/>
            <person name="Thoulutsang Y."/>
            <person name="Thoulutsang D."/>
            <person name="Topham K."/>
            <person name="Topping I."/>
            <person name="Tsamla T."/>
            <person name="Vassiliev H."/>
            <person name="Vo A."/>
            <person name="Wangchuk T."/>
            <person name="Wangdi T."/>
            <person name="Weiand M."/>
            <person name="Wilkinson J."/>
            <person name="Wilson A."/>
            <person name="Yadav S."/>
            <person name="Young G."/>
            <person name="Yu Q."/>
            <person name="Zembek L."/>
            <person name="Zhong D."/>
            <person name="Zimmer A."/>
            <person name="Zwirko Z."/>
            <person name="Jaffe D.B."/>
            <person name="Alvarez P."/>
            <person name="Brockman W."/>
            <person name="Butler J."/>
            <person name="Chin C."/>
            <person name="Gnerre S."/>
            <person name="Grabherr M."/>
            <person name="Kleber M."/>
            <person name="Mauceli E."/>
            <person name="MacCallum I."/>
        </authorList>
    </citation>
    <scope>NUCLEOTIDE SEQUENCE [LARGE SCALE GENOMIC DNA]</scope>
    <source>
        <strain evidence="6">Tai18E2</strain>
        <strain evidence="9">Tai18E2 / Tucson 14021-0261.01</strain>
    </source>
</reference>
<reference evidence="6" key="4">
    <citation type="submission" date="2015-11" db="EMBL/GenBank/DDBJ databases">
        <authorList>
            <consortium name="FlyBase"/>
        </authorList>
    </citation>
    <scope>NUCLEOTIDE SEQUENCE</scope>
    <source>
        <strain evidence="6">Tai18E2</strain>
    </source>
</reference>
<dbReference type="InterPro" id="IPR008662">
    <property type="entry name" value="TOIP1/2"/>
</dbReference>
<organism evidence="6 9">
    <name type="scientific">Drosophila yakuba</name>
    <name type="common">Fruit fly</name>
    <dbReference type="NCBI Taxonomy" id="7245"/>
    <lineage>
        <taxon>Eukaryota</taxon>
        <taxon>Metazoa</taxon>
        <taxon>Ecdysozoa</taxon>
        <taxon>Arthropoda</taxon>
        <taxon>Hexapoda</taxon>
        <taxon>Insecta</taxon>
        <taxon>Pterygota</taxon>
        <taxon>Neoptera</taxon>
        <taxon>Endopterygota</taxon>
        <taxon>Diptera</taxon>
        <taxon>Brachycera</taxon>
        <taxon>Muscomorpha</taxon>
        <taxon>Ephydroidea</taxon>
        <taxon>Drosophilidae</taxon>
        <taxon>Drosophila</taxon>
        <taxon>Sophophora</taxon>
    </lineage>
</organism>
<sequence length="304" mass="34212">MSNLARRPLHGNEPGNLSQSEDDVDQNNTCNRQPVHNFEEGTSSADELEESITHENPSTPKPTNQSRKSSISTPRPSSRQEQHHSINEPQNGIGIKLALAGVLFGLMVVYGYGTSIIEEKQCAFKDLRTKYPLQQDNVWKALQKGIEGLINKKDKHPSVFLFLHQDPKLQKLIDQIATEASMCFGGPRKLIYMKKEDMKNYSLAIEQFKAKMNDGKVFLIVNLNDIAPNGARALHTICDTYSPLVNDAVIFLTLQTFNTTAVKNSVKLATDTLYDLWDKELRDYELDPLITRVTDQVLHLSSKS</sequence>
<evidence type="ECO:0000256" key="4">
    <source>
        <dbReference type="ARBA" id="ARBA00023136"/>
    </source>
</evidence>
<evidence type="ECO:0000256" key="5">
    <source>
        <dbReference type="SAM" id="MobiDB-lite"/>
    </source>
</evidence>
<feature type="compositionally biased region" description="Polar residues" evidence="5">
    <location>
        <begin position="54"/>
        <end position="77"/>
    </location>
</feature>
<dbReference type="EMBL" id="CM000159">
    <property type="protein sequence ID" value="EDW95280.1"/>
    <property type="molecule type" value="Genomic_DNA"/>
</dbReference>
<dbReference type="PANTHER" id="PTHR18843">
    <property type="entry name" value="TORSIN-1A-INTERACTING PROTEIN"/>
    <property type="match status" value="1"/>
</dbReference>
<evidence type="ECO:0000313" key="9">
    <source>
        <dbReference type="Proteomes" id="UP000002282"/>
    </source>
</evidence>
<dbReference type="GO" id="GO:0106083">
    <property type="term" value="C:nuclear membrane protein complex"/>
    <property type="evidence" value="ECO:0007669"/>
    <property type="project" value="EnsemblMetazoa"/>
</dbReference>
<dbReference type="PANTHER" id="PTHR18843:SF7">
    <property type="entry name" value="LAMINA-ASSOCIATED POLYPEPTIDE 1B ISOFORM 1-RELATED"/>
    <property type="match status" value="1"/>
</dbReference>
<dbReference type="InterPro" id="IPR038599">
    <property type="entry name" value="LAP1C-like_C_sf"/>
</dbReference>
<keyword evidence="3" id="KW-1133">Transmembrane helix</keyword>
<feature type="region of interest" description="Disordered" evidence="5">
    <location>
        <begin position="1"/>
        <end position="89"/>
    </location>
</feature>
<evidence type="ECO:0000256" key="2">
    <source>
        <dbReference type="ARBA" id="ARBA00022692"/>
    </source>
</evidence>
<dbReference type="OMA" id="ELWGTHL"/>
<evidence type="ECO:0000313" key="8">
    <source>
        <dbReference type="EMBL" id="KRK02350.1"/>
    </source>
</evidence>
<dbReference type="EMBL" id="CM000159">
    <property type="protein sequence ID" value="KRK02350.1"/>
    <property type="molecule type" value="Genomic_DNA"/>
</dbReference>
<keyword evidence="2" id="KW-0812">Transmembrane</keyword>
<accession>B4PFY3</accession>
<dbReference type="HOGENOM" id="CLU_072165_1_0_1"/>
<dbReference type="Gene3D" id="3.40.50.12190">
    <property type="match status" value="1"/>
</dbReference>
<dbReference type="KEGG" id="dya:Dyak_GE22466"/>
<reference evidence="6" key="1">
    <citation type="submission" date="2006-01" db="EMBL/GenBank/DDBJ databases">
        <title>The Genome of Drosophila yakuba.</title>
        <authorList>
            <consortium name="The Drosophila yakuba Sequencing Consortium"/>
        </authorList>
    </citation>
    <scope>NUCLEOTIDE SEQUENCE</scope>
    <source>
        <strain evidence="6">Tai18E2</strain>
    </source>
</reference>
<gene>
    <name evidence="6" type="primary">Dyak\GE22466</name>
    <name evidence="6" type="ORF">Dyak_GE22466</name>
</gene>
<dbReference type="Proteomes" id="UP000002282">
    <property type="component" value="Chromosome 3L"/>
</dbReference>
<comment type="subcellular location">
    <subcellularLocation>
        <location evidence="1">Membrane</location>
    </subcellularLocation>
</comment>
<evidence type="ECO:0000256" key="3">
    <source>
        <dbReference type="ARBA" id="ARBA00022989"/>
    </source>
</evidence>
<keyword evidence="4" id="KW-0472">Membrane</keyword>
<dbReference type="SMR" id="B4PFY3"/>
<protein>
    <submittedName>
        <fullName evidence="6">Uncharacterized protein, isoform A</fullName>
    </submittedName>
    <submittedName>
        <fullName evidence="7">Uncharacterized protein, isoform B</fullName>
    </submittedName>
    <submittedName>
        <fullName evidence="8">Uncharacterized protein, isoform C</fullName>
    </submittedName>
</protein>
<dbReference type="GO" id="GO:0001671">
    <property type="term" value="F:ATPase activator activity"/>
    <property type="evidence" value="ECO:0007669"/>
    <property type="project" value="InterPro"/>
</dbReference>
<dbReference type="EMBL" id="CM000159">
    <property type="protein sequence ID" value="KRK02349.1"/>
    <property type="molecule type" value="Genomic_DNA"/>
</dbReference>